<keyword evidence="2" id="KW-1185">Reference proteome</keyword>
<dbReference type="EMBL" id="JBELOE010000136">
    <property type="protein sequence ID" value="MER2491557.1"/>
    <property type="molecule type" value="Genomic_DNA"/>
</dbReference>
<comment type="caution">
    <text evidence="1">The sequence shown here is derived from an EMBL/GenBank/DDBJ whole genome shotgun (WGS) entry which is preliminary data.</text>
</comment>
<reference evidence="1 2" key="1">
    <citation type="submission" date="2024-06" db="EMBL/GenBank/DDBJ databases">
        <authorList>
            <person name="Chen R.Y."/>
        </authorList>
    </citation>
    <scope>NUCLEOTIDE SEQUENCE [LARGE SCALE GENOMIC DNA]</scope>
    <source>
        <strain evidence="1 2">D2</strain>
    </source>
</reference>
<dbReference type="Proteomes" id="UP001467690">
    <property type="component" value="Unassembled WGS sequence"/>
</dbReference>
<dbReference type="RefSeq" id="WP_143870404.1">
    <property type="nucleotide sequence ID" value="NZ_CP041660.1"/>
</dbReference>
<sequence length="96" mass="10528">MDNLSTGRATSAPALALYVQDGDFTAAIAYLKQLSRDELYDTLLYSGLGVHGLYPYWIKNIESKLALACHRGYLESTLTGGFNPKFVAANKYASNM</sequence>
<protein>
    <submittedName>
        <fullName evidence="1">Uncharacterized protein</fullName>
    </submittedName>
</protein>
<name>A0ABV1RFU8_9ALTE</name>
<organism evidence="1 2">
    <name type="scientific">Catenovulum sediminis</name>
    <dbReference type="NCBI Taxonomy" id="1740262"/>
    <lineage>
        <taxon>Bacteria</taxon>
        <taxon>Pseudomonadati</taxon>
        <taxon>Pseudomonadota</taxon>
        <taxon>Gammaproteobacteria</taxon>
        <taxon>Alteromonadales</taxon>
        <taxon>Alteromonadaceae</taxon>
        <taxon>Catenovulum</taxon>
    </lineage>
</organism>
<evidence type="ECO:0000313" key="1">
    <source>
        <dbReference type="EMBL" id="MER2491557.1"/>
    </source>
</evidence>
<accession>A0ABV1RFU8</accession>
<proteinExistence type="predicted"/>
<gene>
    <name evidence="1" type="ORF">ABS311_06645</name>
</gene>
<evidence type="ECO:0000313" key="2">
    <source>
        <dbReference type="Proteomes" id="UP001467690"/>
    </source>
</evidence>